<gene>
    <name evidence="2" type="ORF">CAL19_17725</name>
</gene>
<keyword evidence="1" id="KW-0732">Signal</keyword>
<dbReference type="AlphaFoldDB" id="A0A261QUP8"/>
<dbReference type="Gene3D" id="2.40.50.320">
    <property type="entry name" value="Copper binding periplasmic protein CusF"/>
    <property type="match status" value="1"/>
</dbReference>
<keyword evidence="3" id="KW-1185">Reference proteome</keyword>
<organism evidence="2 3">
    <name type="scientific">Bordetella genomosp. 7</name>
    <dbReference type="NCBI Taxonomy" id="1416805"/>
    <lineage>
        <taxon>Bacteria</taxon>
        <taxon>Pseudomonadati</taxon>
        <taxon>Pseudomonadota</taxon>
        <taxon>Betaproteobacteria</taxon>
        <taxon>Burkholderiales</taxon>
        <taxon>Alcaligenaceae</taxon>
        <taxon>Bordetella</taxon>
    </lineage>
</organism>
<dbReference type="OrthoDB" id="9180744at2"/>
<protein>
    <recommendedName>
        <fullName evidence="4">RND transporter</fullName>
    </recommendedName>
</protein>
<evidence type="ECO:0000313" key="2">
    <source>
        <dbReference type="EMBL" id="OZI16518.1"/>
    </source>
</evidence>
<evidence type="ECO:0000256" key="1">
    <source>
        <dbReference type="SAM" id="SignalP"/>
    </source>
</evidence>
<proteinExistence type="predicted"/>
<sequence length="107" mass="11090">MHQLYKAAAGVLAVAILAGWATAPARAQPAQAAAQASATASGEVRRVNPGEGKVTIKHGEIKALDLPAMTLVYRADPALLANIRPGDSVRFTATRQGGNYVITQIGK</sequence>
<feature type="signal peptide" evidence="1">
    <location>
        <begin position="1"/>
        <end position="27"/>
    </location>
</feature>
<dbReference type="InterPro" id="IPR042230">
    <property type="entry name" value="CusF_sf"/>
</dbReference>
<evidence type="ECO:0008006" key="4">
    <source>
        <dbReference type="Google" id="ProtNLM"/>
    </source>
</evidence>
<dbReference type="Pfam" id="PF11604">
    <property type="entry name" value="CusF_Ec"/>
    <property type="match status" value="1"/>
</dbReference>
<evidence type="ECO:0000313" key="3">
    <source>
        <dbReference type="Proteomes" id="UP000216947"/>
    </source>
</evidence>
<dbReference type="RefSeq" id="WP_026640745.1">
    <property type="nucleotide sequence ID" value="NZ_NEVI01000023.1"/>
</dbReference>
<accession>A0A261QUP8</accession>
<reference evidence="3" key="1">
    <citation type="submission" date="2017-05" db="EMBL/GenBank/DDBJ databases">
        <title>Complete and WGS of Bordetella genogroups.</title>
        <authorList>
            <person name="Spilker T."/>
            <person name="Lipuma J."/>
        </authorList>
    </citation>
    <scope>NUCLEOTIDE SEQUENCE [LARGE SCALE GENOMIC DNA]</scope>
    <source>
        <strain evidence="3">AU18089</strain>
    </source>
</reference>
<dbReference type="EMBL" id="NEVK01000008">
    <property type="protein sequence ID" value="OZI16518.1"/>
    <property type="molecule type" value="Genomic_DNA"/>
</dbReference>
<feature type="chain" id="PRO_5012559978" description="RND transporter" evidence="1">
    <location>
        <begin position="28"/>
        <end position="107"/>
    </location>
</feature>
<name>A0A261QUP8_9BORD</name>
<comment type="caution">
    <text evidence="2">The sequence shown here is derived from an EMBL/GenBank/DDBJ whole genome shotgun (WGS) entry which is preliminary data.</text>
</comment>
<dbReference type="Proteomes" id="UP000216947">
    <property type="component" value="Unassembled WGS sequence"/>
</dbReference>
<dbReference type="InterPro" id="IPR021647">
    <property type="entry name" value="CusF_Ec"/>
</dbReference>